<dbReference type="Proteomes" id="UP001220509">
    <property type="component" value="Chromosome"/>
</dbReference>
<name>A0AAX3M8Z8_9BACL</name>
<evidence type="ECO:0000259" key="2">
    <source>
        <dbReference type="Pfam" id="PF20469"/>
    </source>
</evidence>
<dbReference type="Pfam" id="PF20469">
    <property type="entry name" value="OLD-like_TOPRIM"/>
    <property type="match status" value="1"/>
</dbReference>
<evidence type="ECO:0000259" key="1">
    <source>
        <dbReference type="Pfam" id="PF13175"/>
    </source>
</evidence>
<dbReference type="InterPro" id="IPR034139">
    <property type="entry name" value="TOPRIM_OLD"/>
</dbReference>
<feature type="domain" description="OLD protein-like TOPRIM" evidence="2">
    <location>
        <begin position="405"/>
        <end position="468"/>
    </location>
</feature>
<dbReference type="EMBL" id="CP117416">
    <property type="protein sequence ID" value="WCT57823.1"/>
    <property type="molecule type" value="Genomic_DNA"/>
</dbReference>
<dbReference type="Gene3D" id="3.40.50.300">
    <property type="entry name" value="P-loop containing nucleotide triphosphate hydrolases"/>
    <property type="match status" value="1"/>
</dbReference>
<dbReference type="InterPro" id="IPR051396">
    <property type="entry name" value="Bact_Antivir_Def_Nuclease"/>
</dbReference>
<dbReference type="InterPro" id="IPR041685">
    <property type="entry name" value="AAA_GajA/Old/RecF-like"/>
</dbReference>
<evidence type="ECO:0000313" key="3">
    <source>
        <dbReference type="EMBL" id="WCT57823.1"/>
    </source>
</evidence>
<accession>A0AAX3M8Z8</accession>
<dbReference type="Pfam" id="PF13175">
    <property type="entry name" value="AAA_15"/>
    <property type="match status" value="1"/>
</dbReference>
<dbReference type="InterPro" id="IPR027417">
    <property type="entry name" value="P-loop_NTPase"/>
</dbReference>
<dbReference type="RefSeq" id="WP_273615985.1">
    <property type="nucleotide sequence ID" value="NZ_CP117416.1"/>
</dbReference>
<evidence type="ECO:0000313" key="4">
    <source>
        <dbReference type="Proteomes" id="UP001220509"/>
    </source>
</evidence>
<dbReference type="PANTHER" id="PTHR43581">
    <property type="entry name" value="ATP/GTP PHOSPHATASE"/>
    <property type="match status" value="1"/>
</dbReference>
<reference evidence="3 4" key="1">
    <citation type="submission" date="2023-02" db="EMBL/GenBank/DDBJ databases">
        <title>Genome sequence of Paenibacillus kyungheensis KACC 18744.</title>
        <authorList>
            <person name="Kim S."/>
            <person name="Heo J."/>
            <person name="Kwon S.-W."/>
        </authorList>
    </citation>
    <scope>NUCLEOTIDE SEQUENCE [LARGE SCALE GENOMIC DNA]</scope>
    <source>
        <strain evidence="3 4">KACC 18744</strain>
    </source>
</reference>
<proteinExistence type="predicted"/>
<feature type="domain" description="Endonuclease GajA/Old nuclease/RecF-like AAA" evidence="1">
    <location>
        <begin position="1"/>
        <end position="358"/>
    </location>
</feature>
<sequence length="572" mass="65638">MTIEKFYLKNWRSIGKEGISLDLGRINVLSGVNDAGKTSVLLAFYSVLYNANSEYPNSYLDKHLHAKGSLHFDGNDSNKPYLEIISTFSELTFKELIENIVTEKIQIELALGRKLYNENMNIIKFKDEIMKKVKIKYSTQEMTPEYEEKWEVFCEFDNTPFLNNLKINIEKERTLIKVDCFFISTNRIYNIKEPINENDSLIINESKIDRQIYNITKLDNELSDMVNFIKKIKNEKNRNKGVYTKLLNYIKIIFPEVVRLDVNTPDGSVAEDIFVEWNINGIEKSQPLSRSGNGVFSVIYLAGRLLNDIKSDLTTIAFIDEPETGLHPKLQVRFLKLLRQLSEDFNVQWMLSTHSPFIMKNLKEEDRLFLLEHNGIESTVKNINPADKSIVFQAIGAYLPDTLTANGIIFVEGATESTILPIMLERLDIDIDQKGIVIMPLGGDNLYSIKPQELVKINSNVMVILDSDLVKPLSEGGNIISKKLEYENECISSDIKIVMPRNYRTIENMYPQSVLAQILDVPLEELNYGDFDKVDCIPDTSKVKIGIKVAEQITENEIKNFPLIKEILDWLD</sequence>
<dbReference type="PANTHER" id="PTHR43581:SF4">
    <property type="entry name" value="ATP_GTP PHOSPHATASE"/>
    <property type="match status" value="1"/>
</dbReference>
<keyword evidence="4" id="KW-1185">Reference proteome</keyword>
<dbReference type="AlphaFoldDB" id="A0AAX3M8Z8"/>
<dbReference type="KEGG" id="pka:PQ456_10015"/>
<organism evidence="3 4">
    <name type="scientific">Paenibacillus kyungheensis</name>
    <dbReference type="NCBI Taxonomy" id="1452732"/>
    <lineage>
        <taxon>Bacteria</taxon>
        <taxon>Bacillati</taxon>
        <taxon>Bacillota</taxon>
        <taxon>Bacilli</taxon>
        <taxon>Bacillales</taxon>
        <taxon>Paenibacillaceae</taxon>
        <taxon>Paenibacillus</taxon>
    </lineage>
</organism>
<dbReference type="SUPFAM" id="SSF52540">
    <property type="entry name" value="P-loop containing nucleoside triphosphate hydrolases"/>
    <property type="match status" value="1"/>
</dbReference>
<gene>
    <name evidence="3" type="ORF">PQ456_10015</name>
</gene>
<protein>
    <submittedName>
        <fullName evidence="3">AAA family ATPase</fullName>
    </submittedName>
</protein>